<comment type="caution">
    <text evidence="4">The sequence shown here is derived from an EMBL/GenBank/DDBJ whole genome shotgun (WGS) entry which is preliminary data.</text>
</comment>
<dbReference type="Pfam" id="PF01980">
    <property type="entry name" value="TrmO_N"/>
    <property type="match status" value="1"/>
</dbReference>
<keyword evidence="4" id="KW-0489">Methyltransferase</keyword>
<dbReference type="InterPro" id="IPR040372">
    <property type="entry name" value="YaeB-like"/>
</dbReference>
<dbReference type="Proteomes" id="UP000256899">
    <property type="component" value="Unassembled WGS sequence"/>
</dbReference>
<dbReference type="InterPro" id="IPR041369">
    <property type="entry name" value="TrmO_C"/>
</dbReference>
<dbReference type="SUPFAM" id="SSF118196">
    <property type="entry name" value="YaeB-like"/>
    <property type="match status" value="1"/>
</dbReference>
<keyword evidence="4" id="KW-0808">Transferase</keyword>
<dbReference type="PROSITE" id="PS51668">
    <property type="entry name" value="TSAA_2"/>
    <property type="match status" value="1"/>
</dbReference>
<dbReference type="InterPro" id="IPR023370">
    <property type="entry name" value="TrmO-like_N"/>
</dbReference>
<dbReference type="AlphaFoldDB" id="A0A3E0TZH6"/>
<dbReference type="Pfam" id="PF18389">
    <property type="entry name" value="TrmO_C"/>
    <property type="match status" value="1"/>
</dbReference>
<proteinExistence type="inferred from homology"/>
<dbReference type="RefSeq" id="WP_116013829.1">
    <property type="nucleotide sequence ID" value="NZ_QUOT01000001.1"/>
</dbReference>
<dbReference type="CDD" id="cd09281">
    <property type="entry name" value="UPF0066"/>
    <property type="match status" value="1"/>
</dbReference>
<dbReference type="PANTHER" id="PTHR12818">
    <property type="entry name" value="TRNA (ADENINE(37)-N6)-METHYLTRANSFERASE"/>
    <property type="match status" value="1"/>
</dbReference>
<dbReference type="PANTHER" id="PTHR12818:SF0">
    <property type="entry name" value="TRNA (ADENINE(37)-N6)-METHYLTRANSFERASE"/>
    <property type="match status" value="1"/>
</dbReference>
<dbReference type="InterPro" id="IPR036413">
    <property type="entry name" value="YaeB-like_sf"/>
</dbReference>
<dbReference type="EMBL" id="QUOT01000001">
    <property type="protein sequence ID" value="REL29809.1"/>
    <property type="molecule type" value="Genomic_DNA"/>
</dbReference>
<gene>
    <name evidence="4" type="primary">tsaA</name>
    <name evidence="4" type="ORF">DXX94_03290</name>
</gene>
<comment type="similarity">
    <text evidence="2">Belongs to the tRNA methyltransferase O family.</text>
</comment>
<dbReference type="GO" id="GO:0089715">
    <property type="term" value="F:tRNA (L-threonylcarbamoyladenosine(37)-C2) methyltransferase activity"/>
    <property type="evidence" value="ECO:0007669"/>
    <property type="project" value="TreeGrafter"/>
</dbReference>
<evidence type="ECO:0000259" key="3">
    <source>
        <dbReference type="PROSITE" id="PS51668"/>
    </source>
</evidence>
<sequence>MNTSSSRFSISPIGTVSSPYKEKFAIPRQPGLVTAAKGYIELVSDIDSKSMVEGLEGYSHIWVLFMFHQNLAHGWKAKVKPPRLGGNKKVGVLATRSTFRPNGIGMSVLPVEKVESITLKNNQTQTRIYVSGLDLLDGTPVIDIKPYIPYSDSLESAQAGFAEQAPEAKLSVNFSTEAQAMLQAQQQSESQDLAVLIEQVLAQDPRPAYRQNKPDDNTYGMRLYNYNITWQCSSLTQVQVLNINPVTSV</sequence>
<keyword evidence="1" id="KW-0949">S-adenosyl-L-methionine</keyword>
<dbReference type="Gene3D" id="3.30.2310.10">
    <property type="entry name" value="YaeB-like"/>
    <property type="match status" value="1"/>
</dbReference>
<evidence type="ECO:0000256" key="1">
    <source>
        <dbReference type="ARBA" id="ARBA00022691"/>
    </source>
</evidence>
<evidence type="ECO:0000256" key="2">
    <source>
        <dbReference type="ARBA" id="ARBA00033753"/>
    </source>
</evidence>
<dbReference type="NCBIfam" id="TIGR00104">
    <property type="entry name" value="tRNA_TsaA"/>
    <property type="match status" value="1"/>
</dbReference>
<protein>
    <submittedName>
        <fullName evidence="4">tRNA (N6-threonylcarbamoyladenosine(37)-N6)-methyltransferase TrmO</fullName>
    </submittedName>
</protein>
<feature type="domain" description="TsaA-like" evidence="3">
    <location>
        <begin position="10"/>
        <end position="156"/>
    </location>
</feature>
<dbReference type="InterPro" id="IPR036414">
    <property type="entry name" value="YaeB_N_sf"/>
</dbReference>
<evidence type="ECO:0000313" key="4">
    <source>
        <dbReference type="EMBL" id="REL29809.1"/>
    </source>
</evidence>
<dbReference type="GO" id="GO:0032259">
    <property type="term" value="P:methylation"/>
    <property type="evidence" value="ECO:0007669"/>
    <property type="project" value="UniProtKB-KW"/>
</dbReference>
<keyword evidence="5" id="KW-1185">Reference proteome</keyword>
<reference evidence="5" key="1">
    <citation type="submission" date="2018-08" db="EMBL/GenBank/DDBJ databases">
        <title>Thalassotalea euphylliae genome.</title>
        <authorList>
            <person name="Summers S."/>
            <person name="Rice S.A."/>
            <person name="Freckelton M.L."/>
            <person name="Nedved B.T."/>
            <person name="Hadfield M.G."/>
        </authorList>
    </citation>
    <scope>NUCLEOTIDE SEQUENCE [LARGE SCALE GENOMIC DNA]</scope>
    <source>
        <strain evidence="5">H3</strain>
    </source>
</reference>
<accession>A0A3E0TZH6</accession>
<organism evidence="4 5">
    <name type="scientific">Thalassotalea euphylliae</name>
    <dbReference type="NCBI Taxonomy" id="1655234"/>
    <lineage>
        <taxon>Bacteria</taxon>
        <taxon>Pseudomonadati</taxon>
        <taxon>Pseudomonadota</taxon>
        <taxon>Gammaproteobacteria</taxon>
        <taxon>Alteromonadales</taxon>
        <taxon>Colwelliaceae</taxon>
        <taxon>Thalassotalea</taxon>
    </lineage>
</organism>
<evidence type="ECO:0000313" key="5">
    <source>
        <dbReference type="Proteomes" id="UP000256899"/>
    </source>
</evidence>
<dbReference type="Gene3D" id="2.40.30.70">
    <property type="entry name" value="YaeB-like"/>
    <property type="match status" value="1"/>
</dbReference>
<name>A0A3E0TZH6_9GAMM</name>